<accession>A0A512SWK7</accession>
<reference evidence="2 3" key="1">
    <citation type="submission" date="2019-07" db="EMBL/GenBank/DDBJ databases">
        <title>Whole genome shotgun sequence of Knoellia locipacati NBRC 109775.</title>
        <authorList>
            <person name="Hosoyama A."/>
            <person name="Uohara A."/>
            <person name="Ohji S."/>
            <person name="Ichikawa N."/>
        </authorList>
    </citation>
    <scope>NUCLEOTIDE SEQUENCE [LARGE SCALE GENOMIC DNA]</scope>
    <source>
        <strain evidence="2 3">NBRC 109775</strain>
    </source>
</reference>
<feature type="compositionally biased region" description="Acidic residues" evidence="1">
    <location>
        <begin position="114"/>
        <end position="128"/>
    </location>
</feature>
<organism evidence="2 3">
    <name type="scientific">Knoellia locipacati</name>
    <dbReference type="NCBI Taxonomy" id="882824"/>
    <lineage>
        <taxon>Bacteria</taxon>
        <taxon>Bacillati</taxon>
        <taxon>Actinomycetota</taxon>
        <taxon>Actinomycetes</taxon>
        <taxon>Micrococcales</taxon>
        <taxon>Intrasporangiaceae</taxon>
        <taxon>Knoellia</taxon>
    </lineage>
</organism>
<dbReference type="Proteomes" id="UP000321793">
    <property type="component" value="Unassembled WGS sequence"/>
</dbReference>
<dbReference type="AlphaFoldDB" id="A0A512SWK7"/>
<keyword evidence="3" id="KW-1185">Reference proteome</keyword>
<protein>
    <submittedName>
        <fullName evidence="2">Uncharacterized protein</fullName>
    </submittedName>
</protein>
<dbReference type="RefSeq" id="WP_147061852.1">
    <property type="nucleotide sequence ID" value="NZ_BAABDN010000001.1"/>
</dbReference>
<comment type="caution">
    <text evidence="2">The sequence shown here is derived from an EMBL/GenBank/DDBJ whole genome shotgun (WGS) entry which is preliminary data.</text>
</comment>
<feature type="region of interest" description="Disordered" evidence="1">
    <location>
        <begin position="114"/>
        <end position="139"/>
    </location>
</feature>
<evidence type="ECO:0000256" key="1">
    <source>
        <dbReference type="SAM" id="MobiDB-lite"/>
    </source>
</evidence>
<dbReference type="EMBL" id="BKBA01000003">
    <property type="protein sequence ID" value="GEQ12314.1"/>
    <property type="molecule type" value="Genomic_DNA"/>
</dbReference>
<sequence length="253" mass="27025">MKVVLLSTRRLRPHMVDTAREELGLEPQDAEHMTVVSWNPPIGRLRVASHLVVGPMLSPSGRVRYARVDPVVLDEPDAGEPHDLADLTALVADADVEPLEEVTTLDVVDDIDDAETDAADPGDTDDVLADQGDGATRRTGARRVGHALKWRANRLRLTVQRHPVAQRIGGSTKVRRLRGAVTPGGLATHFALGCAQSPAVRRAVAGADLVVALDQNSHRAAWLLARRIAGPEVVVGIPAAARIVALDRDGGLS</sequence>
<gene>
    <name evidence="2" type="ORF">KLO01_03610</name>
</gene>
<proteinExistence type="predicted"/>
<evidence type="ECO:0000313" key="3">
    <source>
        <dbReference type="Proteomes" id="UP000321793"/>
    </source>
</evidence>
<name>A0A512SWK7_9MICO</name>
<dbReference type="OrthoDB" id="5144223at2"/>
<evidence type="ECO:0000313" key="2">
    <source>
        <dbReference type="EMBL" id="GEQ12314.1"/>
    </source>
</evidence>